<sequence length="330" mass="39170">MHVAIILTGALRTIKKTIKYLKKNVLLTPLGSSKTHVFACVQNDTSLKEEEWTAWFKDQLGDKLGFLEWFSLEKHPEFVTHRETQLQHQLLSDGWKNYLRNSGSMIEYFQLQLAYMKMFYHEQVHGFKYDQIVRARTDSIYNKRVDFHWLRWNEDEVATRLNKIKTELEYCKIDTTPENLLRYFMCTILSDDVIPNIQHIWADYAPCATERILECDLTATRLHTYIKEGRYMLTLRKNNLYIVRRELFYMIPTLGTFYGFSRAPTADDFYFNAECQFRSACYYSCITIFDYGSLYEDRSVAAVHAWNEADFFDQDGNMLNSRALYCVVRK</sequence>
<organism evidence="1">
    <name type="scientific">viral metagenome</name>
    <dbReference type="NCBI Taxonomy" id="1070528"/>
    <lineage>
        <taxon>unclassified sequences</taxon>
        <taxon>metagenomes</taxon>
        <taxon>organismal metagenomes</taxon>
    </lineage>
</organism>
<accession>A0A6C0IHP2</accession>
<protein>
    <submittedName>
        <fullName evidence="1">Uncharacterized protein</fullName>
    </submittedName>
</protein>
<dbReference type="EMBL" id="MN740185">
    <property type="protein sequence ID" value="QHT92482.1"/>
    <property type="molecule type" value="Genomic_DNA"/>
</dbReference>
<dbReference type="AlphaFoldDB" id="A0A6C0IHP2"/>
<proteinExistence type="predicted"/>
<reference evidence="1" key="1">
    <citation type="journal article" date="2020" name="Nature">
        <title>Giant virus diversity and host interactions through global metagenomics.</title>
        <authorList>
            <person name="Schulz F."/>
            <person name="Roux S."/>
            <person name="Paez-Espino D."/>
            <person name="Jungbluth S."/>
            <person name="Walsh D.A."/>
            <person name="Denef V.J."/>
            <person name="McMahon K.D."/>
            <person name="Konstantinidis K.T."/>
            <person name="Eloe-Fadrosh E.A."/>
            <person name="Kyrpides N.C."/>
            <person name="Woyke T."/>
        </authorList>
    </citation>
    <scope>NUCLEOTIDE SEQUENCE</scope>
    <source>
        <strain evidence="1">GVMAG-M-3300023184-88</strain>
    </source>
</reference>
<evidence type="ECO:0000313" key="1">
    <source>
        <dbReference type="EMBL" id="QHT92482.1"/>
    </source>
</evidence>
<name>A0A6C0IHP2_9ZZZZ</name>